<dbReference type="GO" id="GO:0031347">
    <property type="term" value="P:regulation of defense response"/>
    <property type="evidence" value="ECO:0007669"/>
    <property type="project" value="UniProtKB-UniRule"/>
</dbReference>
<comment type="subcellular location">
    <subcellularLocation>
        <location evidence="2">Nucleus</location>
    </subcellularLocation>
</comment>
<evidence type="ECO:0000256" key="2">
    <source>
        <dbReference type="RuleBase" id="RU369065"/>
    </source>
</evidence>
<comment type="function">
    <text evidence="2">Repressor of jasmonate responses.</text>
</comment>
<dbReference type="EMBL" id="JBBPBK010000004">
    <property type="protein sequence ID" value="KAK9287292.1"/>
    <property type="molecule type" value="Genomic_DNA"/>
</dbReference>
<evidence type="ECO:0000313" key="4">
    <source>
        <dbReference type="EMBL" id="KAK9287292.1"/>
    </source>
</evidence>
<feature type="domain" description="Tify" evidence="3">
    <location>
        <begin position="132"/>
        <end position="167"/>
    </location>
</feature>
<evidence type="ECO:0000259" key="3">
    <source>
        <dbReference type="PROSITE" id="PS51320"/>
    </source>
</evidence>
<reference evidence="4 5" key="1">
    <citation type="journal article" date="2024" name="Plant J.">
        <title>Genome sequences and population genomics reveal climatic adaptation and genomic divergence between two closely related sweetgum species.</title>
        <authorList>
            <person name="Xu W.Q."/>
            <person name="Ren C.Q."/>
            <person name="Zhang X.Y."/>
            <person name="Comes H.P."/>
            <person name="Liu X.H."/>
            <person name="Li Y.G."/>
            <person name="Kettle C.J."/>
            <person name="Jalonen R."/>
            <person name="Gaisberger H."/>
            <person name="Ma Y.Z."/>
            <person name="Qiu Y.X."/>
        </authorList>
    </citation>
    <scope>NUCLEOTIDE SEQUENCE [LARGE SCALE GENOMIC DNA]</scope>
    <source>
        <strain evidence="4">Hangzhou</strain>
    </source>
</reference>
<protein>
    <recommendedName>
        <fullName evidence="2">Protein TIFY</fullName>
    </recommendedName>
    <alternativeName>
        <fullName evidence="2">Jasmonate ZIM domain-containing protein</fullName>
    </alternativeName>
</protein>
<dbReference type="AlphaFoldDB" id="A0AAP0RYI4"/>
<name>A0AAP0RYI4_LIQFO</name>
<keyword evidence="5" id="KW-1185">Reference proteome</keyword>
<comment type="caution">
    <text evidence="4">The sequence shown here is derived from an EMBL/GenBank/DDBJ whole genome shotgun (WGS) entry which is preliminary data.</text>
</comment>
<dbReference type="GO" id="GO:0009611">
    <property type="term" value="P:response to wounding"/>
    <property type="evidence" value="ECO:0007669"/>
    <property type="project" value="UniProtKB-UniRule"/>
</dbReference>
<dbReference type="SMART" id="SM00979">
    <property type="entry name" value="TIFY"/>
    <property type="match status" value="1"/>
</dbReference>
<comment type="similarity">
    <text evidence="1 2">Belongs to the TIFY/JAZ family.</text>
</comment>
<dbReference type="GO" id="GO:2000022">
    <property type="term" value="P:regulation of jasmonic acid mediated signaling pathway"/>
    <property type="evidence" value="ECO:0007669"/>
    <property type="project" value="UniProtKB-UniRule"/>
</dbReference>
<dbReference type="Proteomes" id="UP001415857">
    <property type="component" value="Unassembled WGS sequence"/>
</dbReference>
<keyword evidence="2" id="KW-0539">Nucleus</keyword>
<gene>
    <name evidence="4" type="ORF">L1049_015705</name>
</gene>
<dbReference type="InterPro" id="IPR010399">
    <property type="entry name" value="Tify_dom"/>
</dbReference>
<accession>A0AAP0RYI4</accession>
<dbReference type="InterPro" id="IPR040390">
    <property type="entry name" value="TIFY/JAZ"/>
</dbReference>
<dbReference type="PROSITE" id="PS51320">
    <property type="entry name" value="TIFY"/>
    <property type="match status" value="1"/>
</dbReference>
<keyword evidence="2" id="KW-1184">Jasmonic acid signaling pathway</keyword>
<proteinExistence type="inferred from homology"/>
<evidence type="ECO:0000313" key="5">
    <source>
        <dbReference type="Proteomes" id="UP001415857"/>
    </source>
</evidence>
<dbReference type="PANTHER" id="PTHR33077">
    <property type="entry name" value="PROTEIN TIFY 4A-RELATED-RELATED"/>
    <property type="match status" value="1"/>
</dbReference>
<dbReference type="Pfam" id="PF06200">
    <property type="entry name" value="tify"/>
    <property type="match status" value="1"/>
</dbReference>
<dbReference type="GO" id="GO:0005634">
    <property type="term" value="C:nucleus"/>
    <property type="evidence" value="ECO:0007669"/>
    <property type="project" value="UniProtKB-SubCell"/>
</dbReference>
<evidence type="ECO:0000256" key="1">
    <source>
        <dbReference type="ARBA" id="ARBA00008614"/>
    </source>
</evidence>
<sequence>MSGGSTMTKDFMKMQSFNSDAQSCVENNNGDPSISCLEKGAMKEHKKTGMKLTKDMNQTICLFQKYLLAKTQHNIGKTNMEESEFIKRCTSRPLVPPKFGCNQPRRISLLEQALLPRINRHDATQADASSDDKSSTAQLTIFYSGTINVYDDIPADKVQAIMLLASESTSTNLATKKVPKTNVTTPTHQSNFPSVCKLQAGNVYSQLQDP</sequence>
<organism evidence="4 5">
    <name type="scientific">Liquidambar formosana</name>
    <name type="common">Formosan gum</name>
    <dbReference type="NCBI Taxonomy" id="63359"/>
    <lineage>
        <taxon>Eukaryota</taxon>
        <taxon>Viridiplantae</taxon>
        <taxon>Streptophyta</taxon>
        <taxon>Embryophyta</taxon>
        <taxon>Tracheophyta</taxon>
        <taxon>Spermatophyta</taxon>
        <taxon>Magnoliopsida</taxon>
        <taxon>eudicotyledons</taxon>
        <taxon>Gunneridae</taxon>
        <taxon>Pentapetalae</taxon>
        <taxon>Saxifragales</taxon>
        <taxon>Altingiaceae</taxon>
        <taxon>Liquidambar</taxon>
    </lineage>
</organism>
<dbReference type="PANTHER" id="PTHR33077:SF102">
    <property type="entry name" value="PROTEIN TIFY"/>
    <property type="match status" value="1"/>
</dbReference>
<comment type="domain">
    <text evidence="2">The jas domain is required for interaction with COI1.</text>
</comment>